<organism evidence="1 2">
    <name type="scientific">Novosphingobium marinum</name>
    <dbReference type="NCBI Taxonomy" id="1514948"/>
    <lineage>
        <taxon>Bacteria</taxon>
        <taxon>Pseudomonadati</taxon>
        <taxon>Pseudomonadota</taxon>
        <taxon>Alphaproteobacteria</taxon>
        <taxon>Sphingomonadales</taxon>
        <taxon>Sphingomonadaceae</taxon>
        <taxon>Novosphingobium</taxon>
    </lineage>
</organism>
<dbReference type="AlphaFoldDB" id="A0A7Z0BTL4"/>
<name>A0A7Z0BTL4_9SPHN</name>
<dbReference type="RefSeq" id="WP_179407970.1">
    <property type="nucleotide sequence ID" value="NZ_BMGF01000004.1"/>
</dbReference>
<accession>A0A7Z0BTL4</accession>
<dbReference type="InterPro" id="IPR018684">
    <property type="entry name" value="DUF2171"/>
</dbReference>
<proteinExistence type="predicted"/>
<comment type="caution">
    <text evidence="1">The sequence shown here is derived from an EMBL/GenBank/DDBJ whole genome shotgun (WGS) entry which is preliminary data.</text>
</comment>
<dbReference type="Proteomes" id="UP000522081">
    <property type="component" value="Unassembled WGS sequence"/>
</dbReference>
<dbReference type="EMBL" id="JACBZF010000004">
    <property type="protein sequence ID" value="NYH96126.1"/>
    <property type="molecule type" value="Genomic_DNA"/>
</dbReference>
<evidence type="ECO:0008006" key="3">
    <source>
        <dbReference type="Google" id="ProtNLM"/>
    </source>
</evidence>
<protein>
    <recommendedName>
        <fullName evidence="3">DUF2171 domain-containing protein</fullName>
    </recommendedName>
</protein>
<gene>
    <name evidence="1" type="ORF">FHS75_002458</name>
</gene>
<keyword evidence="2" id="KW-1185">Reference proteome</keyword>
<evidence type="ECO:0000313" key="1">
    <source>
        <dbReference type="EMBL" id="NYH96126.1"/>
    </source>
</evidence>
<sequence length="87" mass="9051">MASAARKPERFQTQAGTIEQGMEVVDADEKHVGIVDKVANGQIALSRADETGGEQTYIPLSLIDGIGEGKVILAGRGDASFGVEAAH</sequence>
<reference evidence="1 2" key="1">
    <citation type="submission" date="2020-07" db="EMBL/GenBank/DDBJ databases">
        <title>Genomic Encyclopedia of Type Strains, Phase IV (KMG-IV): sequencing the most valuable type-strain genomes for metagenomic binning, comparative biology and taxonomic classification.</title>
        <authorList>
            <person name="Goeker M."/>
        </authorList>
    </citation>
    <scope>NUCLEOTIDE SEQUENCE [LARGE SCALE GENOMIC DNA]</scope>
    <source>
        <strain evidence="1 2">DSM 29043</strain>
    </source>
</reference>
<evidence type="ECO:0000313" key="2">
    <source>
        <dbReference type="Proteomes" id="UP000522081"/>
    </source>
</evidence>
<dbReference type="Pfam" id="PF09939">
    <property type="entry name" value="DUF2171"/>
    <property type="match status" value="1"/>
</dbReference>